<dbReference type="InterPro" id="IPR012340">
    <property type="entry name" value="NA-bd_OB-fold"/>
</dbReference>
<dbReference type="PROSITE" id="PS50160">
    <property type="entry name" value="DNA_LIGASE_A3"/>
    <property type="match status" value="1"/>
</dbReference>
<dbReference type="InterPro" id="IPR012309">
    <property type="entry name" value="DNA_ligase_ATP-dep_C"/>
</dbReference>
<evidence type="ECO:0000259" key="8">
    <source>
        <dbReference type="PROSITE" id="PS50160"/>
    </source>
</evidence>
<dbReference type="EMBL" id="LR746496">
    <property type="protein sequence ID" value="CAA7602564.1"/>
    <property type="molecule type" value="Genomic_DNA"/>
</dbReference>
<gene>
    <name evidence="10" type="ORF">DEACI_1751</name>
    <name evidence="9" type="ORF">DEACI_3243</name>
</gene>
<dbReference type="RefSeq" id="WP_240985912.1">
    <property type="nucleotide sequence ID" value="NZ_CDGJ01000048.1"/>
</dbReference>
<dbReference type="Pfam" id="PF01068">
    <property type="entry name" value="DNA_ligase_A_M"/>
    <property type="match status" value="1"/>
</dbReference>
<dbReference type="KEGG" id="aacx:DEACI_3243"/>
<dbReference type="PANTHER" id="PTHR47810:SF1">
    <property type="entry name" value="DNA LIGASE B"/>
    <property type="match status" value="1"/>
</dbReference>
<dbReference type="SUPFAM" id="SSF50249">
    <property type="entry name" value="Nucleic acid-binding proteins"/>
    <property type="match status" value="1"/>
</dbReference>
<evidence type="ECO:0000256" key="7">
    <source>
        <dbReference type="ARBA" id="ARBA00034003"/>
    </source>
</evidence>
<dbReference type="Pfam" id="PF04679">
    <property type="entry name" value="DNA_ligase_A_C"/>
    <property type="match status" value="1"/>
</dbReference>
<evidence type="ECO:0000313" key="10">
    <source>
        <dbReference type="EMBL" id="CEJ07290.1"/>
    </source>
</evidence>
<evidence type="ECO:0000313" key="11">
    <source>
        <dbReference type="Proteomes" id="UP001071230"/>
    </source>
</evidence>
<dbReference type="Gene3D" id="2.40.50.140">
    <property type="entry name" value="Nucleic acid-binding proteins"/>
    <property type="match status" value="1"/>
</dbReference>
<evidence type="ECO:0000256" key="4">
    <source>
        <dbReference type="ARBA" id="ARBA00022705"/>
    </source>
</evidence>
<reference evidence="9" key="2">
    <citation type="submission" date="2020-01" db="EMBL/GenBank/DDBJ databases">
        <authorList>
            <person name="Hornung B."/>
        </authorList>
    </citation>
    <scope>NUCLEOTIDE SEQUENCE</scope>
    <source>
        <strain evidence="9">PacBioINE</strain>
    </source>
</reference>
<evidence type="ECO:0000256" key="1">
    <source>
        <dbReference type="ARBA" id="ARBA00001968"/>
    </source>
</evidence>
<dbReference type="PANTHER" id="PTHR47810">
    <property type="entry name" value="DNA LIGASE"/>
    <property type="match status" value="1"/>
</dbReference>
<dbReference type="InterPro" id="IPR050326">
    <property type="entry name" value="NAD_dep_DNA_ligaseB"/>
</dbReference>
<dbReference type="GO" id="GO:0006281">
    <property type="term" value="P:DNA repair"/>
    <property type="evidence" value="ECO:0007669"/>
    <property type="project" value="UniProtKB-KW"/>
</dbReference>
<sequence>MAKDVFRTVQFPLQPMEPQSVPSLPVGNYLYQVKWDGFRWLAYHGPEGIVFQTKSGRSGQAWFPELPAGLGWLKPGSIIDGEVVCLQGGKPDFPSLLKRVRSGLGQFPQTSGQTVEYVIFDLLFWQGEDLRARSLQERLEFLTEIALPGPHTQVIESFSDGNKLWSATGEMGLEGIVAKEYSSPYRPGKDRAWQKIKHWQKGEFLVGGIKLKGETIKAVCLGRPVGEDFVYVCSVSGGLERLQESLGRERVEQVKVSPFTGEGPGRERDTEMIWLRPEWRVKVRFLEWTPGGKLRHAQIEP</sequence>
<dbReference type="GO" id="GO:0005524">
    <property type="term" value="F:ATP binding"/>
    <property type="evidence" value="ECO:0007669"/>
    <property type="project" value="InterPro"/>
</dbReference>
<proteinExistence type="predicted"/>
<dbReference type="AlphaFoldDB" id="A0A8S0WQE3"/>
<dbReference type="Gene3D" id="3.30.470.30">
    <property type="entry name" value="DNA ligase/mRNA capping enzyme"/>
    <property type="match status" value="1"/>
</dbReference>
<reference evidence="10" key="1">
    <citation type="submission" date="2014-11" db="EMBL/GenBank/DDBJ databases">
        <authorList>
            <person name="Hornung B.V."/>
        </authorList>
    </citation>
    <scope>NUCLEOTIDE SEQUENCE</scope>
    <source>
        <strain evidence="10">INE</strain>
    </source>
</reference>
<evidence type="ECO:0000256" key="2">
    <source>
        <dbReference type="ARBA" id="ARBA00012727"/>
    </source>
</evidence>
<feature type="domain" description="ATP-dependent DNA ligase family profile" evidence="8">
    <location>
        <begin position="117"/>
        <end position="197"/>
    </location>
</feature>
<dbReference type="GO" id="GO:0006310">
    <property type="term" value="P:DNA recombination"/>
    <property type="evidence" value="ECO:0007669"/>
    <property type="project" value="InterPro"/>
</dbReference>
<evidence type="ECO:0000256" key="6">
    <source>
        <dbReference type="ARBA" id="ARBA00023204"/>
    </source>
</evidence>
<protein>
    <recommendedName>
        <fullName evidence="2">DNA ligase (ATP)</fullName>
        <ecNumber evidence="2">6.5.1.1</ecNumber>
    </recommendedName>
</protein>
<keyword evidence="11" id="KW-1185">Reference proteome</keyword>
<dbReference type="EC" id="6.5.1.1" evidence="2"/>
<comment type="catalytic activity">
    <reaction evidence="7">
        <text>ATP + (deoxyribonucleotide)n-3'-hydroxyl + 5'-phospho-(deoxyribonucleotide)m = (deoxyribonucleotide)n+m + AMP + diphosphate.</text>
        <dbReference type="EC" id="6.5.1.1"/>
    </reaction>
</comment>
<dbReference type="Proteomes" id="UP000836597">
    <property type="component" value="Chromosome"/>
</dbReference>
<dbReference type="Gene3D" id="3.30.1490.70">
    <property type="match status" value="1"/>
</dbReference>
<dbReference type="SUPFAM" id="SSF56091">
    <property type="entry name" value="DNA ligase/mRNA capping enzyme, catalytic domain"/>
    <property type="match status" value="1"/>
</dbReference>
<organism evidence="9">
    <name type="scientific">Acididesulfobacillus acetoxydans</name>
    <dbReference type="NCBI Taxonomy" id="1561005"/>
    <lineage>
        <taxon>Bacteria</taxon>
        <taxon>Bacillati</taxon>
        <taxon>Bacillota</taxon>
        <taxon>Clostridia</taxon>
        <taxon>Eubacteriales</taxon>
        <taxon>Peptococcaceae</taxon>
        <taxon>Acididesulfobacillus</taxon>
    </lineage>
</organism>
<dbReference type="GO" id="GO:0006260">
    <property type="term" value="P:DNA replication"/>
    <property type="evidence" value="ECO:0007669"/>
    <property type="project" value="UniProtKB-KW"/>
</dbReference>
<evidence type="ECO:0000256" key="3">
    <source>
        <dbReference type="ARBA" id="ARBA00022598"/>
    </source>
</evidence>
<dbReference type="Proteomes" id="UP001071230">
    <property type="component" value="Unassembled WGS sequence"/>
</dbReference>
<accession>A0A8S0WQE3</accession>
<keyword evidence="4" id="KW-0235">DNA replication</keyword>
<name>A0A8S0WQE3_9FIRM</name>
<keyword evidence="6" id="KW-0234">DNA repair</keyword>
<keyword evidence="5" id="KW-0227">DNA damage</keyword>
<evidence type="ECO:0000256" key="5">
    <source>
        <dbReference type="ARBA" id="ARBA00022763"/>
    </source>
</evidence>
<dbReference type="GO" id="GO:0003910">
    <property type="term" value="F:DNA ligase (ATP) activity"/>
    <property type="evidence" value="ECO:0007669"/>
    <property type="project" value="UniProtKB-EC"/>
</dbReference>
<dbReference type="EMBL" id="CDGJ01000048">
    <property type="protein sequence ID" value="CEJ07290.1"/>
    <property type="molecule type" value="Genomic_DNA"/>
</dbReference>
<comment type="cofactor">
    <cofactor evidence="1">
        <name>a divalent metal cation</name>
        <dbReference type="ChEBI" id="CHEBI:60240"/>
    </cofactor>
</comment>
<dbReference type="InterPro" id="IPR012310">
    <property type="entry name" value="DNA_ligase_ATP-dep_cent"/>
</dbReference>
<keyword evidence="3 9" id="KW-0436">Ligase</keyword>
<evidence type="ECO:0000313" key="9">
    <source>
        <dbReference type="EMBL" id="CAA7602564.1"/>
    </source>
</evidence>